<sequence length="74" mass="9056">MNFNSLNENELFWELYKVRDGWNENNGLANDYNESKKYHEIRRLLKDNFSVKVEIIRYENKENGKVTYEVEIHN</sequence>
<accession>E1SPY9</accession>
<organism evidence="1 2">
    <name type="scientific">Ferrimonas balearica (strain DSM 9799 / CCM 4581 / KCTC 23876 / PAT)</name>
    <dbReference type="NCBI Taxonomy" id="550540"/>
    <lineage>
        <taxon>Bacteria</taxon>
        <taxon>Pseudomonadati</taxon>
        <taxon>Pseudomonadota</taxon>
        <taxon>Gammaproteobacteria</taxon>
        <taxon>Alteromonadales</taxon>
        <taxon>Ferrimonadaceae</taxon>
        <taxon>Ferrimonas</taxon>
    </lineage>
</organism>
<dbReference type="KEGG" id="fbl:Fbal_1580"/>
<dbReference type="EMBL" id="CP002209">
    <property type="protein sequence ID" value="ADN75784.1"/>
    <property type="molecule type" value="Genomic_DNA"/>
</dbReference>
<gene>
    <name evidence="1" type="ordered locus">Fbal_1580</name>
</gene>
<evidence type="ECO:0000313" key="2">
    <source>
        <dbReference type="Proteomes" id="UP000006683"/>
    </source>
</evidence>
<dbReference type="Proteomes" id="UP000006683">
    <property type="component" value="Chromosome"/>
</dbReference>
<protein>
    <submittedName>
        <fullName evidence="1">Uncharacterized protein</fullName>
    </submittedName>
</protein>
<name>E1SPY9_FERBD</name>
<dbReference type="AlphaFoldDB" id="E1SPY9"/>
<proteinExistence type="predicted"/>
<dbReference type="HOGENOM" id="CLU_2682337_0_0_6"/>
<evidence type="ECO:0000313" key="1">
    <source>
        <dbReference type="EMBL" id="ADN75784.1"/>
    </source>
</evidence>
<reference evidence="1 2" key="1">
    <citation type="journal article" date="2010" name="Stand. Genomic Sci.">
        <title>Complete genome sequence of Ferrimonas balearica type strain (PAT).</title>
        <authorList>
            <person name="Nolan M."/>
            <person name="Sikorski J."/>
            <person name="Davenport K."/>
            <person name="Lucas S."/>
            <person name="Glavina Del Rio T."/>
            <person name="Tice H."/>
            <person name="Cheng J."/>
            <person name="Goodwin L."/>
            <person name="Pitluck S."/>
            <person name="Liolios K."/>
            <person name="Ivanova N."/>
            <person name="Mavromatis K."/>
            <person name="Ovchinnikova G."/>
            <person name="Pati A."/>
            <person name="Chen A."/>
            <person name="Palaniappan K."/>
            <person name="Land M."/>
            <person name="Hauser L."/>
            <person name="Chang Y."/>
            <person name="Jeffries C."/>
            <person name="Tapia R."/>
            <person name="Brettin T."/>
            <person name="Detter J."/>
            <person name="Han C."/>
            <person name="Yasawong M."/>
            <person name="Rohde M."/>
            <person name="Tindall B."/>
            <person name="Goker M."/>
            <person name="Woyke T."/>
            <person name="Bristow J."/>
            <person name="Eisen J."/>
            <person name="Markowitz V."/>
            <person name="Hugenholtz P."/>
            <person name="Kyrpides N."/>
            <person name="Klenk H."/>
            <person name="Lapidus A."/>
        </authorList>
    </citation>
    <scope>NUCLEOTIDE SEQUENCE [LARGE SCALE GENOMIC DNA]</scope>
    <source>
        <strain evidence="2">DSM 9799 / CCM 4581 / KCTC 23876 / PAT</strain>
    </source>
</reference>
<keyword evidence="2" id="KW-1185">Reference proteome</keyword>